<dbReference type="InterPro" id="IPR007053">
    <property type="entry name" value="LRAT_dom"/>
</dbReference>
<dbReference type="AlphaFoldDB" id="A0A3N6P3X2"/>
<dbReference type="PROSITE" id="PS51934">
    <property type="entry name" value="LRAT"/>
    <property type="match status" value="1"/>
</dbReference>
<dbReference type="OrthoDB" id="9812095at2"/>
<comment type="caution">
    <text evidence="4">The sequence shown here is derived from an EMBL/GenBank/DDBJ whole genome shotgun (WGS) entry which is preliminary data.</text>
</comment>
<dbReference type="EMBL" id="RCBY01000063">
    <property type="protein sequence ID" value="RQH43309.1"/>
    <property type="molecule type" value="Genomic_DNA"/>
</dbReference>
<evidence type="ECO:0000259" key="3">
    <source>
        <dbReference type="PROSITE" id="PS51934"/>
    </source>
</evidence>
<feature type="coiled-coil region" evidence="2">
    <location>
        <begin position="187"/>
        <end position="214"/>
    </location>
</feature>
<protein>
    <submittedName>
        <fullName evidence="4">NC domain-containing protein</fullName>
    </submittedName>
</protein>
<evidence type="ECO:0000256" key="1">
    <source>
        <dbReference type="ARBA" id="ARBA00043985"/>
    </source>
</evidence>
<name>A0A3N6P3X2_9CYAN</name>
<sequence length="228" mass="26545">MARGEQIYTLREFLNIDGVYEHHGIDCGDGTVIHYRKGTETIERTSKEYFTDRRKVYVKRYPVRYIADTVIQRAESRLGERKYNIIKNNCEHFATWCITGVSQSQQVKNFIPLLYHINVEQISEPIKQAILGVKTDLDTTELVNKALADIKIAWENIQPEYKQLKQEINTWQKVAVAAVKQDREDLARAALMRKQKHQQRADELEASLHKLATMTETLLRSQNLITNK</sequence>
<dbReference type="InterPro" id="IPR007157">
    <property type="entry name" value="PspA_VIPP1"/>
</dbReference>
<organism evidence="4 5">
    <name type="scientific">Okeania hirsuta</name>
    <dbReference type="NCBI Taxonomy" id="1458930"/>
    <lineage>
        <taxon>Bacteria</taxon>
        <taxon>Bacillati</taxon>
        <taxon>Cyanobacteriota</taxon>
        <taxon>Cyanophyceae</taxon>
        <taxon>Oscillatoriophycideae</taxon>
        <taxon>Oscillatoriales</taxon>
        <taxon>Microcoleaceae</taxon>
        <taxon>Okeania</taxon>
    </lineage>
</organism>
<dbReference type="PANTHER" id="PTHR46137:SF1">
    <property type="entry name" value="LRAT DOMAIN-CONTAINING PROTEIN"/>
    <property type="match status" value="1"/>
</dbReference>
<keyword evidence="5" id="KW-1185">Reference proteome</keyword>
<dbReference type="Pfam" id="PF04012">
    <property type="entry name" value="PspA_IM30"/>
    <property type="match status" value="1"/>
</dbReference>
<keyword evidence="2" id="KW-0175">Coiled coil</keyword>
<evidence type="ECO:0000256" key="2">
    <source>
        <dbReference type="SAM" id="Coils"/>
    </source>
</evidence>
<feature type="domain" description="LRAT" evidence="3">
    <location>
        <begin position="12"/>
        <end position="106"/>
    </location>
</feature>
<gene>
    <name evidence="4" type="ORF">D5R40_13175</name>
</gene>
<dbReference type="Gene3D" id="3.90.1720.10">
    <property type="entry name" value="endopeptidase domain like (from Nostoc punctiforme)"/>
    <property type="match status" value="1"/>
</dbReference>
<dbReference type="Proteomes" id="UP000269154">
    <property type="component" value="Unassembled WGS sequence"/>
</dbReference>
<evidence type="ECO:0000313" key="5">
    <source>
        <dbReference type="Proteomes" id="UP000269154"/>
    </source>
</evidence>
<dbReference type="Pfam" id="PF04970">
    <property type="entry name" value="LRAT"/>
    <property type="match status" value="1"/>
</dbReference>
<dbReference type="PANTHER" id="PTHR46137">
    <property type="entry name" value="OS05G0310600 PROTEIN"/>
    <property type="match status" value="1"/>
</dbReference>
<dbReference type="RefSeq" id="WP_124142726.1">
    <property type="nucleotide sequence ID" value="NZ_CAWOKI010000382.1"/>
</dbReference>
<evidence type="ECO:0000313" key="4">
    <source>
        <dbReference type="EMBL" id="RQH43309.1"/>
    </source>
</evidence>
<proteinExistence type="inferred from homology"/>
<comment type="similarity">
    <text evidence="1">Belongs to the PspA/Vipp/IM30 family.</text>
</comment>
<reference evidence="4 5" key="1">
    <citation type="journal article" date="2018" name="ACS Chem. Biol.">
        <title>Ketoreductase domain dysfunction expands chemodiversity: malyngamide biosynthesis in the cyanobacterium Okeania hirsuta.</title>
        <authorList>
            <person name="Moss N.A."/>
            <person name="Leao T."/>
            <person name="Rankin M."/>
            <person name="McCullough T.M."/>
            <person name="Qu P."/>
            <person name="Korobeynikov A."/>
            <person name="Smith J.L."/>
            <person name="Gerwick L."/>
            <person name="Gerwick W.H."/>
        </authorList>
    </citation>
    <scope>NUCLEOTIDE SEQUENCE [LARGE SCALE GENOMIC DNA]</scope>
    <source>
        <strain evidence="4 5">PAB10Feb10-1</strain>
    </source>
</reference>
<accession>A0A3N6P3X2</accession>